<sequence>MLLSVLVNACCLADSRALALVTSNCKYLQTQAPAIVSSFQLLHDSHDDLLCNACRHALVPCARVCIISDALHV</sequence>
<dbReference type="Proteomes" id="UP000664859">
    <property type="component" value="Unassembled WGS sequence"/>
</dbReference>
<evidence type="ECO:0000313" key="3">
    <source>
        <dbReference type="Proteomes" id="UP000664859"/>
    </source>
</evidence>
<reference evidence="2" key="1">
    <citation type="submission" date="2021-02" db="EMBL/GenBank/DDBJ databases">
        <title>First Annotated Genome of the Yellow-green Alga Tribonema minus.</title>
        <authorList>
            <person name="Mahan K.M."/>
        </authorList>
    </citation>
    <scope>NUCLEOTIDE SEQUENCE</scope>
    <source>
        <strain evidence="2">UTEX B ZZ1240</strain>
    </source>
</reference>
<evidence type="ECO:0000256" key="1">
    <source>
        <dbReference type="SAM" id="SignalP"/>
    </source>
</evidence>
<feature type="signal peptide" evidence="1">
    <location>
        <begin position="1"/>
        <end position="17"/>
    </location>
</feature>
<evidence type="ECO:0000313" key="2">
    <source>
        <dbReference type="EMBL" id="KAG5188113.1"/>
    </source>
</evidence>
<gene>
    <name evidence="2" type="ORF">JKP88DRAFT_234734</name>
</gene>
<evidence type="ECO:0008006" key="4">
    <source>
        <dbReference type="Google" id="ProtNLM"/>
    </source>
</evidence>
<dbReference type="AlphaFoldDB" id="A0A835Z7X3"/>
<organism evidence="2 3">
    <name type="scientific">Tribonema minus</name>
    <dbReference type="NCBI Taxonomy" id="303371"/>
    <lineage>
        <taxon>Eukaryota</taxon>
        <taxon>Sar</taxon>
        <taxon>Stramenopiles</taxon>
        <taxon>Ochrophyta</taxon>
        <taxon>PX clade</taxon>
        <taxon>Xanthophyceae</taxon>
        <taxon>Tribonematales</taxon>
        <taxon>Tribonemataceae</taxon>
        <taxon>Tribonema</taxon>
    </lineage>
</organism>
<keyword evidence="3" id="KW-1185">Reference proteome</keyword>
<accession>A0A835Z7X3</accession>
<keyword evidence="1" id="KW-0732">Signal</keyword>
<feature type="chain" id="PRO_5032297703" description="Secreted protein" evidence="1">
    <location>
        <begin position="18"/>
        <end position="73"/>
    </location>
</feature>
<name>A0A835Z7X3_9STRA</name>
<dbReference type="EMBL" id="JAFCMP010000077">
    <property type="protein sequence ID" value="KAG5188113.1"/>
    <property type="molecule type" value="Genomic_DNA"/>
</dbReference>
<comment type="caution">
    <text evidence="2">The sequence shown here is derived from an EMBL/GenBank/DDBJ whole genome shotgun (WGS) entry which is preliminary data.</text>
</comment>
<protein>
    <recommendedName>
        <fullName evidence="4">Secreted protein</fullName>
    </recommendedName>
</protein>
<proteinExistence type="predicted"/>